<evidence type="ECO:0000256" key="1">
    <source>
        <dbReference type="SAM" id="MobiDB-lite"/>
    </source>
</evidence>
<evidence type="ECO:0000256" key="2">
    <source>
        <dbReference type="SAM" id="SignalP"/>
    </source>
</evidence>
<evidence type="ECO:0000313" key="3">
    <source>
        <dbReference type="EMBL" id="KAK4443227.1"/>
    </source>
</evidence>
<feature type="signal peptide" evidence="2">
    <location>
        <begin position="1"/>
        <end position="20"/>
    </location>
</feature>
<evidence type="ECO:0000313" key="4">
    <source>
        <dbReference type="Proteomes" id="UP001321760"/>
    </source>
</evidence>
<dbReference type="Proteomes" id="UP001321760">
    <property type="component" value="Unassembled WGS sequence"/>
</dbReference>
<gene>
    <name evidence="3" type="ORF">QBC34DRAFT_417433</name>
</gene>
<proteinExistence type="predicted"/>
<reference evidence="3" key="1">
    <citation type="journal article" date="2023" name="Mol. Phylogenet. Evol.">
        <title>Genome-scale phylogeny and comparative genomics of the fungal order Sordariales.</title>
        <authorList>
            <person name="Hensen N."/>
            <person name="Bonometti L."/>
            <person name="Westerberg I."/>
            <person name="Brannstrom I.O."/>
            <person name="Guillou S."/>
            <person name="Cros-Aarteil S."/>
            <person name="Calhoun S."/>
            <person name="Haridas S."/>
            <person name="Kuo A."/>
            <person name="Mondo S."/>
            <person name="Pangilinan J."/>
            <person name="Riley R."/>
            <person name="LaButti K."/>
            <person name="Andreopoulos B."/>
            <person name="Lipzen A."/>
            <person name="Chen C."/>
            <person name="Yan M."/>
            <person name="Daum C."/>
            <person name="Ng V."/>
            <person name="Clum A."/>
            <person name="Steindorff A."/>
            <person name="Ohm R.A."/>
            <person name="Martin F."/>
            <person name="Silar P."/>
            <person name="Natvig D.O."/>
            <person name="Lalanne C."/>
            <person name="Gautier V."/>
            <person name="Ament-Velasquez S.L."/>
            <person name="Kruys A."/>
            <person name="Hutchinson M.I."/>
            <person name="Powell A.J."/>
            <person name="Barry K."/>
            <person name="Miller A.N."/>
            <person name="Grigoriev I.V."/>
            <person name="Debuchy R."/>
            <person name="Gladieux P."/>
            <person name="Hiltunen Thoren M."/>
            <person name="Johannesson H."/>
        </authorList>
    </citation>
    <scope>NUCLEOTIDE SEQUENCE</scope>
    <source>
        <strain evidence="3">PSN243</strain>
    </source>
</reference>
<reference evidence="3" key="2">
    <citation type="submission" date="2023-05" db="EMBL/GenBank/DDBJ databases">
        <authorList>
            <consortium name="Lawrence Berkeley National Laboratory"/>
            <person name="Steindorff A."/>
            <person name="Hensen N."/>
            <person name="Bonometti L."/>
            <person name="Westerberg I."/>
            <person name="Brannstrom I.O."/>
            <person name="Guillou S."/>
            <person name="Cros-Aarteil S."/>
            <person name="Calhoun S."/>
            <person name="Haridas S."/>
            <person name="Kuo A."/>
            <person name="Mondo S."/>
            <person name="Pangilinan J."/>
            <person name="Riley R."/>
            <person name="Labutti K."/>
            <person name="Andreopoulos B."/>
            <person name="Lipzen A."/>
            <person name="Chen C."/>
            <person name="Yanf M."/>
            <person name="Daum C."/>
            <person name="Ng V."/>
            <person name="Clum A."/>
            <person name="Ohm R."/>
            <person name="Martin F."/>
            <person name="Silar P."/>
            <person name="Natvig D."/>
            <person name="Lalanne C."/>
            <person name="Gautier V."/>
            <person name="Ament-Velasquez S.L."/>
            <person name="Kruys A."/>
            <person name="Hutchinson M.I."/>
            <person name="Powell A.J."/>
            <person name="Barry K."/>
            <person name="Miller A.N."/>
            <person name="Grigoriev I.V."/>
            <person name="Debuchy R."/>
            <person name="Gladieux P."/>
            <person name="Thoren M.H."/>
            <person name="Johannesson H."/>
        </authorList>
    </citation>
    <scope>NUCLEOTIDE SEQUENCE</scope>
    <source>
        <strain evidence="3">PSN243</strain>
    </source>
</reference>
<accession>A0AAV9G745</accession>
<protein>
    <submittedName>
        <fullName evidence="3">Uncharacterized protein</fullName>
    </submittedName>
</protein>
<keyword evidence="4" id="KW-1185">Reference proteome</keyword>
<dbReference type="EMBL" id="MU865997">
    <property type="protein sequence ID" value="KAK4443227.1"/>
    <property type="molecule type" value="Genomic_DNA"/>
</dbReference>
<feature type="chain" id="PRO_5043485504" evidence="2">
    <location>
        <begin position="21"/>
        <end position="170"/>
    </location>
</feature>
<dbReference type="AlphaFoldDB" id="A0AAV9G745"/>
<comment type="caution">
    <text evidence="3">The sequence shown here is derived from an EMBL/GenBank/DDBJ whole genome shotgun (WGS) entry which is preliminary data.</text>
</comment>
<name>A0AAV9G745_9PEZI</name>
<organism evidence="3 4">
    <name type="scientific">Podospora aff. communis PSN243</name>
    <dbReference type="NCBI Taxonomy" id="3040156"/>
    <lineage>
        <taxon>Eukaryota</taxon>
        <taxon>Fungi</taxon>
        <taxon>Dikarya</taxon>
        <taxon>Ascomycota</taxon>
        <taxon>Pezizomycotina</taxon>
        <taxon>Sordariomycetes</taxon>
        <taxon>Sordariomycetidae</taxon>
        <taxon>Sordariales</taxon>
        <taxon>Podosporaceae</taxon>
        <taxon>Podospora</taxon>
    </lineage>
</organism>
<sequence>MANIRLSLFTLLMAATSVFAAASPDITDLLARQAPGTPQFDCHSACGSTISGSRVEGHCTNETWTGNYEKCLECALEFDIWKHYSTTIGNAAKTCGLTAVPSPAAGASSTAGPSASGPAPSGSGTPTPTAPSTTGGTTAAATTASTAGAVVFATAVPPLVAGVLMAMAAL</sequence>
<keyword evidence="2" id="KW-0732">Signal</keyword>
<feature type="region of interest" description="Disordered" evidence="1">
    <location>
        <begin position="106"/>
        <end position="139"/>
    </location>
</feature>